<name>A0ABT7V3V3_9ACTN</name>
<dbReference type="Proteomes" id="UP001529256">
    <property type="component" value="Unassembled WGS sequence"/>
</dbReference>
<feature type="signal peptide" evidence="1">
    <location>
        <begin position="1"/>
        <end position="24"/>
    </location>
</feature>
<protein>
    <recommendedName>
        <fullName evidence="4">Ig-like domain-containing protein</fullName>
    </recommendedName>
</protein>
<reference evidence="2 3" key="2">
    <citation type="submission" date="2023-06" db="EMBL/GenBank/DDBJ databases">
        <title>Identification and characterization of horizontal gene transfer across gut microbiota members of farm animals based on homology search.</title>
        <authorList>
            <person name="Schwarzerova J."/>
            <person name="Nykrynova M."/>
            <person name="Jureckova K."/>
            <person name="Cejkova D."/>
            <person name="Rychlik I."/>
        </authorList>
    </citation>
    <scope>NUCLEOTIDE SEQUENCE [LARGE SCALE GENOMIC DNA]</scope>
    <source>
        <strain evidence="2 3">153_Feed</strain>
    </source>
</reference>
<organism evidence="2 3">
    <name type="scientific">Thermophilibacter provencensis</name>
    <dbReference type="NCBI Taxonomy" id="1852386"/>
    <lineage>
        <taxon>Bacteria</taxon>
        <taxon>Bacillati</taxon>
        <taxon>Actinomycetota</taxon>
        <taxon>Coriobacteriia</taxon>
        <taxon>Coriobacteriales</taxon>
        <taxon>Atopobiaceae</taxon>
        <taxon>Thermophilibacter</taxon>
    </lineage>
</organism>
<keyword evidence="3" id="KW-1185">Reference proteome</keyword>
<evidence type="ECO:0000313" key="3">
    <source>
        <dbReference type="Proteomes" id="UP001529256"/>
    </source>
</evidence>
<dbReference type="EMBL" id="JAUDEA010000003">
    <property type="protein sequence ID" value="MDM8270684.1"/>
    <property type="molecule type" value="Genomic_DNA"/>
</dbReference>
<feature type="chain" id="PRO_5046037591" description="Ig-like domain-containing protein" evidence="1">
    <location>
        <begin position="25"/>
        <end position="530"/>
    </location>
</feature>
<evidence type="ECO:0008006" key="4">
    <source>
        <dbReference type="Google" id="ProtNLM"/>
    </source>
</evidence>
<reference evidence="3" key="1">
    <citation type="submission" date="2023-06" db="EMBL/GenBank/DDBJ databases">
        <title>Identification and characterization of horizontal gene transfer across gut microbiota members of farm animals based on homology search.</title>
        <authorList>
            <person name="Zeman M."/>
            <person name="Kubasova T."/>
            <person name="Jahodarova E."/>
            <person name="Nykrynova M."/>
            <person name="Rychlik I."/>
        </authorList>
    </citation>
    <scope>NUCLEOTIDE SEQUENCE [LARGE SCALE GENOMIC DNA]</scope>
    <source>
        <strain evidence="3">153_Feed</strain>
    </source>
</reference>
<proteinExistence type="predicted"/>
<evidence type="ECO:0000313" key="2">
    <source>
        <dbReference type="EMBL" id="MDM8270684.1"/>
    </source>
</evidence>
<dbReference type="PROSITE" id="PS51257">
    <property type="entry name" value="PROKAR_LIPOPROTEIN"/>
    <property type="match status" value="1"/>
</dbReference>
<dbReference type="RefSeq" id="WP_289510785.1">
    <property type="nucleotide sequence ID" value="NZ_JAUDEA010000003.1"/>
</dbReference>
<comment type="caution">
    <text evidence="2">The sequence shown here is derived from an EMBL/GenBank/DDBJ whole genome shotgun (WGS) entry which is preliminary data.</text>
</comment>
<accession>A0ABT7V3V3</accession>
<sequence length="530" mass="55934">MKRRPARLSRALLACVLCALCALAAVGCSKSEPPTATARYESEDAVVNMGLLLHGYNWDGVANDAVAPTELGDDDVPDLEVSGAPEVGVSFSQPATEVEVVRYAEDGSHEGVECSLEDGTAAFGVEPGWRYYVGAWFEGGDAGYLFDVKGAEMGEFVSTAMVVTFGDGEVLFVDQDSESPYYPTLPEGTPELTAGNIVRVTGNGIMLESYPGQYPGITKVEVIEEGSPADAEKYDELVAEIWQPKDPSEPAFASLDYTTELAATSVMLSTYRCTWSYEEDGQLQTISGGAPELNLDELPDARIEGATEATVSFDVTPTDVTVGRRALESSSSNLDEVPCELDGKSAALSIEPGYLYVVEASFEAGKVTYHFVTLTPSVEGVGAKDPADPPAATIEYASQSVQALTCGSTWSFEQDGETLTATTDTPHPVQYAAEGMPAVHLGGSETLTMSFDVPATGATVTCWNEGDISAAAALAGSVHDVDPNELAATEQEAEVVDGAVSFEAQPDFRYAVTVTFDAGEATYAFTVPAI</sequence>
<evidence type="ECO:0000256" key="1">
    <source>
        <dbReference type="SAM" id="SignalP"/>
    </source>
</evidence>
<keyword evidence="1" id="KW-0732">Signal</keyword>
<gene>
    <name evidence="2" type="ORF">QUW25_03135</name>
</gene>